<dbReference type="GO" id="GO:0003676">
    <property type="term" value="F:nucleic acid binding"/>
    <property type="evidence" value="ECO:0007669"/>
    <property type="project" value="InterPro"/>
</dbReference>
<dbReference type="EMBL" id="LNIX01000026">
    <property type="protein sequence ID" value="OXA42388.1"/>
    <property type="molecule type" value="Genomic_DNA"/>
</dbReference>
<evidence type="ECO:0000259" key="3">
    <source>
        <dbReference type="Pfam" id="PF13358"/>
    </source>
</evidence>
<dbReference type="InterPro" id="IPR013607">
    <property type="entry name" value="Phospholipase_A2-like"/>
</dbReference>
<dbReference type="Gene3D" id="1.20.90.10">
    <property type="entry name" value="Phospholipase A2 domain"/>
    <property type="match status" value="1"/>
</dbReference>
<comment type="caution">
    <text evidence="4">The sequence shown here is derived from an EMBL/GenBank/DDBJ whole genome shotgun (WGS) entry which is preliminary data.</text>
</comment>
<dbReference type="PANTHER" id="PTHR33939">
    <property type="entry name" value="PROTEIN CBG22215"/>
    <property type="match status" value="1"/>
</dbReference>
<evidence type="ECO:0000313" key="5">
    <source>
        <dbReference type="Proteomes" id="UP000198287"/>
    </source>
</evidence>
<feature type="region of interest" description="Disordered" evidence="1">
    <location>
        <begin position="1138"/>
        <end position="1175"/>
    </location>
</feature>
<dbReference type="InterPro" id="IPR036397">
    <property type="entry name" value="RNaseH_sf"/>
</dbReference>
<dbReference type="AlphaFoldDB" id="A0A226DBV5"/>
<gene>
    <name evidence="4" type="ORF">Fcan01_22711</name>
</gene>
<dbReference type="InterPro" id="IPR036444">
    <property type="entry name" value="PLipase_A2_dom_sf"/>
</dbReference>
<evidence type="ECO:0000259" key="2">
    <source>
        <dbReference type="Pfam" id="PF08398"/>
    </source>
</evidence>
<dbReference type="GO" id="GO:0006644">
    <property type="term" value="P:phospholipid metabolic process"/>
    <property type="evidence" value="ECO:0007669"/>
    <property type="project" value="InterPro"/>
</dbReference>
<dbReference type="PANTHER" id="PTHR33939:SF1">
    <property type="entry name" value="DUF4371 DOMAIN-CONTAINING PROTEIN"/>
    <property type="match status" value="1"/>
</dbReference>
<reference evidence="4 5" key="1">
    <citation type="submission" date="2015-12" db="EMBL/GenBank/DDBJ databases">
        <title>The genome of Folsomia candida.</title>
        <authorList>
            <person name="Faddeeva A."/>
            <person name="Derks M.F."/>
            <person name="Anvar Y."/>
            <person name="Smit S."/>
            <person name="Van Straalen N."/>
            <person name="Roelofs D."/>
        </authorList>
    </citation>
    <scope>NUCLEOTIDE SEQUENCE [LARGE SCALE GENOMIC DNA]</scope>
    <source>
        <strain evidence="4 5">VU population</strain>
        <tissue evidence="4">Whole body</tissue>
    </source>
</reference>
<dbReference type="OrthoDB" id="8296482at2759"/>
<dbReference type="InterPro" id="IPR038717">
    <property type="entry name" value="Tc1-like_DDE_dom"/>
</dbReference>
<evidence type="ECO:0000313" key="4">
    <source>
        <dbReference type="EMBL" id="OXA42388.1"/>
    </source>
</evidence>
<name>A0A226DBV5_FOLCA</name>
<dbReference type="Proteomes" id="UP000198287">
    <property type="component" value="Unassembled WGS sequence"/>
</dbReference>
<organism evidence="4 5">
    <name type="scientific">Folsomia candida</name>
    <name type="common">Springtail</name>
    <dbReference type="NCBI Taxonomy" id="158441"/>
    <lineage>
        <taxon>Eukaryota</taxon>
        <taxon>Metazoa</taxon>
        <taxon>Ecdysozoa</taxon>
        <taxon>Arthropoda</taxon>
        <taxon>Hexapoda</taxon>
        <taxon>Collembola</taxon>
        <taxon>Entomobryomorpha</taxon>
        <taxon>Isotomoidea</taxon>
        <taxon>Isotomidae</taxon>
        <taxon>Proisotominae</taxon>
        <taxon>Folsomia</taxon>
    </lineage>
</organism>
<proteinExistence type="predicted"/>
<dbReference type="Pfam" id="PF08398">
    <property type="entry name" value="Phospholip_A2_4"/>
    <property type="match status" value="1"/>
</dbReference>
<dbReference type="Gene3D" id="3.30.420.10">
    <property type="entry name" value="Ribonuclease H-like superfamily/Ribonuclease H"/>
    <property type="match status" value="1"/>
</dbReference>
<dbReference type="GO" id="GO:0005198">
    <property type="term" value="F:structural molecule activity"/>
    <property type="evidence" value="ECO:0007669"/>
    <property type="project" value="InterPro"/>
</dbReference>
<sequence>MVYPVTMHTVFQNGTTSQYIWNDRPFFIPDLNAVFVMFYASVNAALYQGYAAFGINDPFNTPPEWNSFLDEQGQTPDLNFPFAWKRSYNLLGTQLSAFYEKINQFFTFPGSNESFIREKGLFAPEGHRGRPYYKPQSLLEAVRSAKILNEFSLNCSAENASHFIVELNGPLPEGCSYLSIFNDTHILTLTLLSNFYAQRYTRRLQYCTQQKLDARVRRAAIDASNSTANNHNRNSGLLRFNLPGYRYCGPGTNLEKMDDLGGPINALDLACREHDKAYLLGVPPETADNELLEKYIPFEFSPSLTLFFARFSSFEDEGISTSRGADLGKQWMQLVTDLWQGVCHTAELYPSFPSFYLNGSLPINAESNIPVSTSNIHTTTSQPIDTRVCADSGNAEEASGPQPESTDDDTTGMTPAKTPEIPRRELVTETSAQQSFLEYEMLCPSKRRSKHENLSGFLTIFLESGDSPKIIGTIDHSNKELVEVVETTSSGNQVTRKYFVVGGGGTQTNQQISRGMFADQYNLAIPSAQSRTIFVILIYIPSYMKHIPTARKFWLPINNNGVYEPKPLTEDHESLITKYLQDSLLMGQPCNFDECGMFLKWAIVESLVGEDNLIYPIPDVEGAVKPYQSLSRCSSTMLPMQMNDFVVATPTPSAENNCPRDTPVSFQSPFNFRGRALQSTAQQIIINVKYFFDRATANSELLVGSPSKLASLATNVKLWTVSRVVVAHRNNVQIQTPGKKRPREMRTFKLLDQFKLDILKAMIQKHFQNNRVAFLEEIYNEFMARMKDDDDVLERTSSKPITRFKCSLYTFRKLMHKIGYKFGTVDLRVAILQREDIIRWRDETWVDPHARTGKAWVPRTFRSWQERKLYTFKQNKIGRGPRLIVLNAENVDGPTYLAWFRKLLTSLEGKGSFLIIVDNAPYHGSAEVPVSRDKKGVMYTWLTNHWDPSRGPIKPEKQYLKWELWDIIKSMKVGNKYYVIDKLAKEAGHEILRLPPYNCDLSAIEYVWKDTKDYIRKNNLDQNLSTVQRTAEEFMRNYNTSYWIAHVNHVKRLGEEYWTNDRFYEDLIDSLPTERLIINPGQIDDEDDEDFEYDEVFPDLEESMTIQSMVHDYENMGLSTMYGYTDEDELEIETAVETPLEDPSSRRQLFVHSTDDDETSTIPHVRSPHNELRIE</sequence>
<feature type="domain" description="Phospholipase A2-like" evidence="2">
    <location>
        <begin position="240"/>
        <end position="278"/>
    </location>
</feature>
<protein>
    <submittedName>
        <fullName evidence="4">Capsid protein VP1</fullName>
    </submittedName>
</protein>
<dbReference type="SUPFAM" id="SSF48619">
    <property type="entry name" value="Phospholipase A2, PLA2"/>
    <property type="match status" value="1"/>
</dbReference>
<evidence type="ECO:0000256" key="1">
    <source>
        <dbReference type="SAM" id="MobiDB-lite"/>
    </source>
</evidence>
<keyword evidence="5" id="KW-1185">Reference proteome</keyword>
<feature type="region of interest" description="Disordered" evidence="1">
    <location>
        <begin position="392"/>
        <end position="421"/>
    </location>
</feature>
<dbReference type="GO" id="GO:0004623">
    <property type="term" value="F:phospholipase A2 activity"/>
    <property type="evidence" value="ECO:0007669"/>
    <property type="project" value="InterPro"/>
</dbReference>
<feature type="domain" description="Tc1-like transposase DDE" evidence="3">
    <location>
        <begin position="879"/>
        <end position="1023"/>
    </location>
</feature>
<dbReference type="Pfam" id="PF13358">
    <property type="entry name" value="DDE_3"/>
    <property type="match status" value="1"/>
</dbReference>
<dbReference type="GO" id="GO:0050482">
    <property type="term" value="P:arachidonate secretion"/>
    <property type="evidence" value="ECO:0007669"/>
    <property type="project" value="InterPro"/>
</dbReference>
<accession>A0A226DBV5</accession>